<reference evidence="5" key="1">
    <citation type="submission" date="2018-08" db="EMBL/GenBank/DDBJ databases">
        <authorList>
            <person name="Blom J."/>
        </authorList>
    </citation>
    <scope>NUCLEOTIDE SEQUENCE [LARGE SCALE GENOMIC DNA]</scope>
    <source>
        <strain evidence="5">CCOS 865</strain>
    </source>
</reference>
<dbReference type="GO" id="GO:0016788">
    <property type="term" value="F:hydrolase activity, acting on ester bonds"/>
    <property type="evidence" value="ECO:0007669"/>
    <property type="project" value="TreeGrafter"/>
</dbReference>
<evidence type="ECO:0000313" key="4">
    <source>
        <dbReference type="EMBL" id="SYX89753.1"/>
    </source>
</evidence>
<organism evidence="4 5">
    <name type="scientific">Pseudomonas reidholzensis</name>
    <dbReference type="NCBI Taxonomy" id="1785162"/>
    <lineage>
        <taxon>Bacteria</taxon>
        <taxon>Pseudomonadati</taxon>
        <taxon>Pseudomonadota</taxon>
        <taxon>Gammaproteobacteria</taxon>
        <taxon>Pseudomonadales</taxon>
        <taxon>Pseudomonadaceae</taxon>
        <taxon>Pseudomonas</taxon>
    </lineage>
</organism>
<dbReference type="PANTHER" id="PTHR40841:SF2">
    <property type="entry name" value="SIDEROPHORE-DEGRADING ESTERASE (EUROFUNG)"/>
    <property type="match status" value="1"/>
</dbReference>
<proteinExistence type="inferred from homology"/>
<keyword evidence="5" id="KW-1185">Reference proteome</keyword>
<keyword evidence="3" id="KW-0732">Signal</keyword>
<feature type="signal peptide" evidence="3">
    <location>
        <begin position="1"/>
        <end position="23"/>
    </location>
</feature>
<dbReference type="Proteomes" id="UP000263595">
    <property type="component" value="Unassembled WGS sequence"/>
</dbReference>
<accession>A0A383RSK3</accession>
<evidence type="ECO:0000256" key="1">
    <source>
        <dbReference type="ARBA" id="ARBA00005622"/>
    </source>
</evidence>
<keyword evidence="2" id="KW-0378">Hydrolase</keyword>
<dbReference type="OrthoDB" id="9784036at2"/>
<feature type="chain" id="PRO_5016763821" evidence="3">
    <location>
        <begin position="24"/>
        <end position="280"/>
    </location>
</feature>
<gene>
    <name evidence="4" type="ORF">CCOS865_02012</name>
</gene>
<dbReference type="RefSeq" id="WP_119140369.1">
    <property type="nucleotide sequence ID" value="NZ_CBCSFL010000005.1"/>
</dbReference>
<dbReference type="PANTHER" id="PTHR40841">
    <property type="entry name" value="SIDEROPHORE TRIACETYLFUSARININE C ESTERASE"/>
    <property type="match status" value="1"/>
</dbReference>
<sequence>MIRRRLLLCLSALLLPVMALAQAAPVTLDGTEQWTLKSAEGREYRIMISLPEGDVPWTGGYPVIYLLDGNAYFPAFHAAKRAQDRLRGAIVVAIGYPSDTPLDFERRAFDLSPPQPAERNVPAQGGQDLFLDFIEQRLMPEVNARFKVDQDQRSLVGHSFGGMFGVYTLFTRPALFQHVVAVSPSLWWRDRYLMVHERAFTQRAQAGQLDLTHSSLTLMIGDREMPQEIQDARALQHRLEALSGYGLRSDFQLESGEDHMSMPFRVAARVLDELISTRRF</sequence>
<dbReference type="InterPro" id="IPR052558">
    <property type="entry name" value="Siderophore_Hydrolase_D"/>
</dbReference>
<dbReference type="AlphaFoldDB" id="A0A383RSK3"/>
<dbReference type="InterPro" id="IPR000801">
    <property type="entry name" value="Esterase-like"/>
</dbReference>
<dbReference type="Gene3D" id="3.40.50.1820">
    <property type="entry name" value="alpha/beta hydrolase"/>
    <property type="match status" value="1"/>
</dbReference>
<protein>
    <submittedName>
        <fullName evidence="4">Putative esterase</fullName>
    </submittedName>
</protein>
<dbReference type="InterPro" id="IPR029058">
    <property type="entry name" value="AB_hydrolase_fold"/>
</dbReference>
<name>A0A383RSK3_9PSED</name>
<dbReference type="SUPFAM" id="SSF53474">
    <property type="entry name" value="alpha/beta-Hydrolases"/>
    <property type="match status" value="1"/>
</dbReference>
<evidence type="ECO:0000256" key="3">
    <source>
        <dbReference type="SAM" id="SignalP"/>
    </source>
</evidence>
<evidence type="ECO:0000256" key="2">
    <source>
        <dbReference type="ARBA" id="ARBA00022801"/>
    </source>
</evidence>
<comment type="similarity">
    <text evidence="1">Belongs to the esterase D family.</text>
</comment>
<dbReference type="Pfam" id="PF00756">
    <property type="entry name" value="Esterase"/>
    <property type="match status" value="1"/>
</dbReference>
<dbReference type="EMBL" id="UNOZ01000013">
    <property type="protein sequence ID" value="SYX89753.1"/>
    <property type="molecule type" value="Genomic_DNA"/>
</dbReference>
<evidence type="ECO:0000313" key="5">
    <source>
        <dbReference type="Proteomes" id="UP000263595"/>
    </source>
</evidence>